<protein>
    <recommendedName>
        <fullName evidence="1">EcoEI R protein C-terminal domain-containing protein</fullName>
    </recommendedName>
</protein>
<dbReference type="GO" id="GO:0003677">
    <property type="term" value="F:DNA binding"/>
    <property type="evidence" value="ECO:0007669"/>
    <property type="project" value="InterPro"/>
</dbReference>
<evidence type="ECO:0000313" key="2">
    <source>
        <dbReference type="EMBL" id="CEG11832.1"/>
    </source>
</evidence>
<organism evidence="2">
    <name type="scientific">groundwater metagenome</name>
    <dbReference type="NCBI Taxonomy" id="717931"/>
    <lineage>
        <taxon>unclassified sequences</taxon>
        <taxon>metagenomes</taxon>
        <taxon>ecological metagenomes</taxon>
    </lineage>
</organism>
<evidence type="ECO:0000259" key="1">
    <source>
        <dbReference type="Pfam" id="PF08463"/>
    </source>
</evidence>
<feature type="domain" description="EcoEI R protein C-terminal" evidence="1">
    <location>
        <begin position="3"/>
        <end position="143"/>
    </location>
</feature>
<name>A0A098E769_9ZZZZ</name>
<dbReference type="GO" id="GO:0003824">
    <property type="term" value="F:catalytic activity"/>
    <property type="evidence" value="ECO:0007669"/>
    <property type="project" value="InterPro"/>
</dbReference>
<dbReference type="GO" id="GO:0006304">
    <property type="term" value="P:DNA modification"/>
    <property type="evidence" value="ECO:0007669"/>
    <property type="project" value="InterPro"/>
</dbReference>
<accession>A0A098E769</accession>
<proteinExistence type="predicted"/>
<dbReference type="InterPro" id="IPR013670">
    <property type="entry name" value="EcoEI_R_C_dom"/>
</dbReference>
<gene>
    <name evidence="2" type="ORF">MSIBF_A1730001</name>
</gene>
<sequence>MRDVKDLASKIKSPPYGLTPSKLWRAYAQVEESKVHGKTKNRVADFVSLLRFELGKVNELEPFNDTIDKRFDTWLKKQRDSGVEFTQEQMNWLEKIKKHIAESTDITMDDFELAPFDQMGGLGKAADVFAGANFNFNSILEGIASEVCV</sequence>
<dbReference type="AlphaFoldDB" id="A0A098E769"/>
<dbReference type="EMBL" id="CCXY01000083">
    <property type="protein sequence ID" value="CEG11832.1"/>
    <property type="molecule type" value="Genomic_DNA"/>
</dbReference>
<reference evidence="2" key="1">
    <citation type="submission" date="2014-09" db="EMBL/GenBank/DDBJ databases">
        <authorList>
            <person name="Probst J Alexander"/>
        </authorList>
    </citation>
    <scope>NUCLEOTIDE SEQUENCE</scope>
</reference>
<dbReference type="Pfam" id="PF08463">
    <property type="entry name" value="EcoEI_R_C"/>
    <property type="match status" value="1"/>
</dbReference>